<feature type="signal peptide" evidence="1">
    <location>
        <begin position="1"/>
        <end position="22"/>
    </location>
</feature>
<evidence type="ECO:0000256" key="1">
    <source>
        <dbReference type="SAM" id="SignalP"/>
    </source>
</evidence>
<keyword evidence="3" id="KW-1185">Reference proteome</keyword>
<dbReference type="Proteomes" id="UP001458946">
    <property type="component" value="Unassembled WGS sequence"/>
</dbReference>
<dbReference type="EMBL" id="BAABRN010000006">
    <property type="protein sequence ID" value="GAA5501034.1"/>
    <property type="molecule type" value="Genomic_DNA"/>
</dbReference>
<protein>
    <submittedName>
        <fullName evidence="2">Uncharacterized protein</fullName>
    </submittedName>
</protein>
<sequence>MTIKRLSAGLMLAAGLSGAAQAASGVGIVSMIDSGVKLNASVYRNRGLIEVIDLDQLKTWRDNGCAVGAKVTATCPTYEYSIPFLADPTKPLRSSLDVSRDVAGVMKYEWQKFQDRTRWAISMDLNKSLSVISALAPVPYDTRALGCTPGLNLAGDAAIAMVRATAGSPKNIVQELADYKLSVPSGSTNSKFQLPSSLKYNVANDGVALPTYLFPRVDKSFYCNGKETPSLLLDSLYPVPSTVYLPNTAVYGFQGKGYPFPLKFNWGEVRSRIKNSCNQAVKTYYQEYLKNVTTALATKMPEAMHWNGYLQWSGKRSGTIFAPVANLLPNVTKVTKLTADSQTPQFASYLFGVPFVSNLVKNQNRVDGKLIQLEDLKRWLEAGTPTDAETQGSVNLFQTWQQLDVQVDRRPLLFYAHARYCTINGCVSIPVPIPMPDTAVSPAGCAVSPANGGAGTLSFTLPTAHFGWVSVPEGYPIPGLVGHPTLRLP</sequence>
<evidence type="ECO:0000313" key="2">
    <source>
        <dbReference type="EMBL" id="GAA5501034.1"/>
    </source>
</evidence>
<accession>A0ABP9V6X6</accession>
<keyword evidence="1" id="KW-0732">Signal</keyword>
<evidence type="ECO:0000313" key="3">
    <source>
        <dbReference type="Proteomes" id="UP001458946"/>
    </source>
</evidence>
<feature type="chain" id="PRO_5046257596" evidence="1">
    <location>
        <begin position="23"/>
        <end position="489"/>
    </location>
</feature>
<reference evidence="2 3" key="1">
    <citation type="submission" date="2024-02" db="EMBL/GenBank/DDBJ databases">
        <title>Deinococcus xinjiangensis NBRC 107630.</title>
        <authorList>
            <person name="Ichikawa N."/>
            <person name="Katano-Makiyama Y."/>
            <person name="Hidaka K."/>
        </authorList>
    </citation>
    <scope>NUCLEOTIDE SEQUENCE [LARGE SCALE GENOMIC DNA]</scope>
    <source>
        <strain evidence="2 3">NBRC 107630</strain>
    </source>
</reference>
<organism evidence="2 3">
    <name type="scientific">Deinococcus xinjiangensis</name>
    <dbReference type="NCBI Taxonomy" id="457454"/>
    <lineage>
        <taxon>Bacteria</taxon>
        <taxon>Thermotogati</taxon>
        <taxon>Deinococcota</taxon>
        <taxon>Deinococci</taxon>
        <taxon>Deinococcales</taxon>
        <taxon>Deinococcaceae</taxon>
        <taxon>Deinococcus</taxon>
    </lineage>
</organism>
<name>A0ABP9V6X6_9DEIO</name>
<proteinExistence type="predicted"/>
<dbReference type="RefSeq" id="WP_353541008.1">
    <property type="nucleotide sequence ID" value="NZ_BAABRN010000006.1"/>
</dbReference>
<gene>
    <name evidence="2" type="ORF">Dxin01_00765</name>
</gene>
<comment type="caution">
    <text evidence="2">The sequence shown here is derived from an EMBL/GenBank/DDBJ whole genome shotgun (WGS) entry which is preliminary data.</text>
</comment>